<proteinExistence type="predicted"/>
<feature type="transmembrane region" description="Helical" evidence="1">
    <location>
        <begin position="6"/>
        <end position="25"/>
    </location>
</feature>
<keyword evidence="1" id="KW-1133">Transmembrane helix</keyword>
<organism evidence="2 3">
    <name type="scientific">Pseudomonas fluorescens</name>
    <dbReference type="NCBI Taxonomy" id="294"/>
    <lineage>
        <taxon>Bacteria</taxon>
        <taxon>Pseudomonadati</taxon>
        <taxon>Pseudomonadota</taxon>
        <taxon>Gammaproteobacteria</taxon>
        <taxon>Pseudomonadales</taxon>
        <taxon>Pseudomonadaceae</taxon>
        <taxon>Pseudomonas</taxon>
    </lineage>
</organism>
<evidence type="ECO:0000256" key="1">
    <source>
        <dbReference type="SAM" id="Phobius"/>
    </source>
</evidence>
<reference evidence="2 3" key="1">
    <citation type="submission" date="2019-09" db="EMBL/GenBank/DDBJ databases">
        <authorList>
            <person name="Chandra G."/>
            <person name="Truman W A."/>
        </authorList>
    </citation>
    <scope>NUCLEOTIDE SEQUENCE [LARGE SCALE GENOMIC DNA]</scope>
    <source>
        <strain evidence="2">PS645</strain>
    </source>
</reference>
<sequence>MGAVITLLVFLVLAFFVVAALRRLFKWARGSNGKRAPIDHSQLNVVAEEAVKATRTAAIISSAAAYSLAPTGLAALGAKVGLVSVPIIVVLAPQLGILAGAVVVIAYAISLYSKHRRGKDSSS</sequence>
<gene>
    <name evidence="2" type="ORF">PS645_04266</name>
</gene>
<keyword evidence="1" id="KW-0812">Transmembrane</keyword>
<evidence type="ECO:0000313" key="3">
    <source>
        <dbReference type="Proteomes" id="UP000325607"/>
    </source>
</evidence>
<accession>A0A5E6VRH5</accession>
<dbReference type="EMBL" id="CABVGX010000042">
    <property type="protein sequence ID" value="VVN20297.1"/>
    <property type="molecule type" value="Genomic_DNA"/>
</dbReference>
<dbReference type="AlphaFoldDB" id="A0A5E6VRH5"/>
<protein>
    <submittedName>
        <fullName evidence="2">Uncharacterized protein</fullName>
    </submittedName>
</protein>
<feature type="transmembrane region" description="Helical" evidence="1">
    <location>
        <begin position="57"/>
        <end position="78"/>
    </location>
</feature>
<evidence type="ECO:0000313" key="2">
    <source>
        <dbReference type="EMBL" id="VVN20297.1"/>
    </source>
</evidence>
<name>A0A5E6VRH5_PSEFL</name>
<keyword evidence="1" id="KW-0472">Membrane</keyword>
<dbReference type="Proteomes" id="UP000325607">
    <property type="component" value="Unassembled WGS sequence"/>
</dbReference>
<feature type="transmembrane region" description="Helical" evidence="1">
    <location>
        <begin position="84"/>
        <end position="109"/>
    </location>
</feature>